<proteinExistence type="predicted"/>
<comment type="caution">
    <text evidence="2">The sequence shown here is derived from an EMBL/GenBank/DDBJ whole genome shotgun (WGS) entry which is preliminary data.</text>
</comment>
<keyword evidence="3" id="KW-1185">Reference proteome</keyword>
<dbReference type="AlphaFoldDB" id="A0AAV9PDB3"/>
<sequence length="446" mass="52358">MAPSKAYGSTWIWPLDGKLWPVVICRDEKVPTEFLEHRAKEYALPAILLGKHKFIWVVVNGLQEVDPSQDYSSGSWYHQQGEWTATDADEQLRCNAFEKDLGFWGDDEFWSNYLLNEAEVRRLEKQGRHSSGKRRWSEDDEHDSSTSGARRIRSRINDAIASSRDRRHEQLDALGDGDLQIPRPSQEKKKKKDNLDDDSSDGEELFVRDRRVDSAQGSVEEQREKYRREVVARKHDYRECTIFVGEEHKPFFLPRDKISHYHYFSKSVQHSPELGNHIKLYENSSIKSPAFAPIHEFLITKDCAPYFLDRKTPQIEGVFSEETKDTAAQIIATIYVDAAKLQLDGLQTLCVRKIKAMHPLSGQSLMLLIRYSEMVYKHEREHDDEYQSRGDLHHWLVDQVAERFFELYKLNSLAMDRILREYRDFRETVVDRLPLYREKREREMGS</sequence>
<dbReference type="RefSeq" id="XP_064659046.1">
    <property type="nucleotide sequence ID" value="XM_064802921.1"/>
</dbReference>
<protein>
    <recommendedName>
        <fullName evidence="4">PWWP domain-containing protein</fullName>
    </recommendedName>
</protein>
<dbReference type="Proteomes" id="UP001337655">
    <property type="component" value="Unassembled WGS sequence"/>
</dbReference>
<dbReference type="GeneID" id="89927019"/>
<name>A0AAV9PDB3_9PEZI</name>
<feature type="region of interest" description="Disordered" evidence="1">
    <location>
        <begin position="124"/>
        <end position="225"/>
    </location>
</feature>
<evidence type="ECO:0008006" key="4">
    <source>
        <dbReference type="Google" id="ProtNLM"/>
    </source>
</evidence>
<evidence type="ECO:0000313" key="3">
    <source>
        <dbReference type="Proteomes" id="UP001337655"/>
    </source>
</evidence>
<dbReference type="EMBL" id="JAVRRT010000008">
    <property type="protein sequence ID" value="KAK5169700.1"/>
    <property type="molecule type" value="Genomic_DNA"/>
</dbReference>
<evidence type="ECO:0000313" key="2">
    <source>
        <dbReference type="EMBL" id="KAK5169700.1"/>
    </source>
</evidence>
<gene>
    <name evidence="2" type="ORF">LTR77_005678</name>
</gene>
<evidence type="ECO:0000256" key="1">
    <source>
        <dbReference type="SAM" id="MobiDB-lite"/>
    </source>
</evidence>
<organism evidence="2 3">
    <name type="scientific">Saxophila tyrrhenica</name>
    <dbReference type="NCBI Taxonomy" id="1690608"/>
    <lineage>
        <taxon>Eukaryota</taxon>
        <taxon>Fungi</taxon>
        <taxon>Dikarya</taxon>
        <taxon>Ascomycota</taxon>
        <taxon>Pezizomycotina</taxon>
        <taxon>Dothideomycetes</taxon>
        <taxon>Dothideomycetidae</taxon>
        <taxon>Mycosphaerellales</taxon>
        <taxon>Extremaceae</taxon>
        <taxon>Saxophila</taxon>
    </lineage>
</organism>
<reference evidence="2 3" key="1">
    <citation type="submission" date="2023-08" db="EMBL/GenBank/DDBJ databases">
        <title>Black Yeasts Isolated from many extreme environments.</title>
        <authorList>
            <person name="Coleine C."/>
            <person name="Stajich J.E."/>
            <person name="Selbmann L."/>
        </authorList>
    </citation>
    <scope>NUCLEOTIDE SEQUENCE [LARGE SCALE GENOMIC DNA]</scope>
    <source>
        <strain evidence="2 3">CCFEE 5935</strain>
    </source>
</reference>
<feature type="compositionally biased region" description="Acidic residues" evidence="1">
    <location>
        <begin position="195"/>
        <end position="204"/>
    </location>
</feature>
<accession>A0AAV9PDB3</accession>